<dbReference type="GO" id="GO:0071816">
    <property type="term" value="P:tail-anchored membrane protein insertion into ER membrane"/>
    <property type="evidence" value="ECO:0007669"/>
    <property type="project" value="InterPro"/>
</dbReference>
<proteinExistence type="inferred from homology"/>
<gene>
    <name evidence="8" type="primary">GET1</name>
    <name evidence="10" type="ORF">PPACK8108_LOCUS19228</name>
</gene>
<feature type="transmembrane region" description="Helical" evidence="9">
    <location>
        <begin position="98"/>
        <end position="121"/>
    </location>
</feature>
<evidence type="ECO:0000256" key="8">
    <source>
        <dbReference type="HAMAP-Rule" id="MF_03113"/>
    </source>
</evidence>
<comment type="subcellular location">
    <subcellularLocation>
        <location evidence="1">Endoplasmic reticulum membrane</location>
        <topology evidence="1">Multi-pass membrane protein</topology>
    </subcellularLocation>
</comment>
<dbReference type="PANTHER" id="PTHR42650:SF1">
    <property type="entry name" value="GUIDED ENTRY OF TAIL-ANCHORED PROTEINS FACTOR 1"/>
    <property type="match status" value="1"/>
</dbReference>
<feature type="topological domain" description="Cytoplasmic" evidence="8">
    <location>
        <begin position="169"/>
        <end position="196"/>
    </location>
</feature>
<keyword evidence="8" id="KW-0175">Coiled coil</keyword>
<feature type="coiled-coil region" evidence="8">
    <location>
        <begin position="37"/>
        <end position="97"/>
    </location>
</feature>
<dbReference type="Proteomes" id="UP001153365">
    <property type="component" value="Unassembled WGS sequence"/>
</dbReference>
<keyword evidence="3 8" id="KW-0813">Transport</keyword>
<evidence type="ECO:0000313" key="10">
    <source>
        <dbReference type="EMBL" id="CAH7684802.1"/>
    </source>
</evidence>
<keyword evidence="11" id="KW-1185">Reference proteome</keyword>
<evidence type="ECO:0000256" key="5">
    <source>
        <dbReference type="ARBA" id="ARBA00022824"/>
    </source>
</evidence>
<keyword evidence="4 8" id="KW-0812">Transmembrane</keyword>
<evidence type="ECO:0000313" key="11">
    <source>
        <dbReference type="Proteomes" id="UP001153365"/>
    </source>
</evidence>
<sequence>MLAVYVFLVIFSGRLIRWIGQTRLNDWAHSFFLLATRSKLSKDRKKLKSEILKTKLEFQSTSSQDEFAKWARLRRKMDKEVADLENLNKQITSARAKFSTAFSSVIWTFTTGLQLVLVSWHRKTPVFFLPQDWFPPMIVWILGLPSAPYGAVSTTVWSMVCKRALSVISGLILDIFTMIFGMIYYVPFKNEKKNYD</sequence>
<dbReference type="EMBL" id="CALTRL010005688">
    <property type="protein sequence ID" value="CAH7684802.1"/>
    <property type="molecule type" value="Genomic_DNA"/>
</dbReference>
<dbReference type="GO" id="GO:0043495">
    <property type="term" value="F:protein-membrane adaptor activity"/>
    <property type="evidence" value="ECO:0007669"/>
    <property type="project" value="TreeGrafter"/>
</dbReference>
<protein>
    <submittedName>
        <fullName evidence="10">WRB/Get1 family</fullName>
    </submittedName>
</protein>
<dbReference type="PANTHER" id="PTHR42650">
    <property type="entry name" value="TAIL-ANCHORED PROTEIN INSERTION RECEPTOR WRB"/>
    <property type="match status" value="1"/>
</dbReference>
<keyword evidence="7 8" id="KW-0472">Membrane</keyword>
<evidence type="ECO:0000256" key="4">
    <source>
        <dbReference type="ARBA" id="ARBA00022692"/>
    </source>
</evidence>
<dbReference type="HAMAP" id="MF_03113">
    <property type="entry name" value="Get1"/>
    <property type="match status" value="1"/>
</dbReference>
<dbReference type="AlphaFoldDB" id="A0AAV0BFZ0"/>
<dbReference type="Gene3D" id="1.10.287.660">
    <property type="entry name" value="Helix hairpin bin"/>
    <property type="match status" value="1"/>
</dbReference>
<keyword evidence="6 8" id="KW-1133">Transmembrane helix</keyword>
<evidence type="ECO:0000256" key="1">
    <source>
        <dbReference type="ARBA" id="ARBA00004477"/>
    </source>
</evidence>
<dbReference type="GO" id="GO:0005789">
    <property type="term" value="C:endoplasmic reticulum membrane"/>
    <property type="evidence" value="ECO:0007669"/>
    <property type="project" value="UniProtKB-SubCell"/>
</dbReference>
<feature type="topological domain" description="Lumenal" evidence="8">
    <location>
        <begin position="1"/>
        <end position="2"/>
    </location>
</feature>
<evidence type="ECO:0000256" key="6">
    <source>
        <dbReference type="ARBA" id="ARBA00022989"/>
    </source>
</evidence>
<feature type="transmembrane region" description="Helical" evidence="9">
    <location>
        <begin position="133"/>
        <end position="152"/>
    </location>
</feature>
<keyword evidence="5 8" id="KW-0256">Endoplasmic reticulum</keyword>
<dbReference type="InterPro" id="IPR027538">
    <property type="entry name" value="Get1_fungi"/>
</dbReference>
<organism evidence="10 11">
    <name type="scientific">Phakopsora pachyrhizi</name>
    <name type="common">Asian soybean rust disease fungus</name>
    <dbReference type="NCBI Taxonomy" id="170000"/>
    <lineage>
        <taxon>Eukaryota</taxon>
        <taxon>Fungi</taxon>
        <taxon>Dikarya</taxon>
        <taxon>Basidiomycota</taxon>
        <taxon>Pucciniomycotina</taxon>
        <taxon>Pucciniomycetes</taxon>
        <taxon>Pucciniales</taxon>
        <taxon>Phakopsoraceae</taxon>
        <taxon>Phakopsora</taxon>
    </lineage>
</organism>
<evidence type="ECO:0000256" key="9">
    <source>
        <dbReference type="SAM" id="Phobius"/>
    </source>
</evidence>
<evidence type="ECO:0000256" key="2">
    <source>
        <dbReference type="ARBA" id="ARBA00010799"/>
    </source>
</evidence>
<accession>A0AAV0BFZ0</accession>
<comment type="similarity">
    <text evidence="2 8">Belongs to the WRB/GET1 family.</text>
</comment>
<comment type="caution">
    <text evidence="8">Lacks conserved residue(s) required for the propagation of feature annotation.</text>
</comment>
<dbReference type="GO" id="GO:0043529">
    <property type="term" value="C:GET complex"/>
    <property type="evidence" value="ECO:0007669"/>
    <property type="project" value="InterPro"/>
</dbReference>
<evidence type="ECO:0000256" key="3">
    <source>
        <dbReference type="ARBA" id="ARBA00022448"/>
    </source>
</evidence>
<dbReference type="InterPro" id="IPR029012">
    <property type="entry name" value="Helix_hairpin_bin_sf"/>
</dbReference>
<dbReference type="InterPro" id="IPR028945">
    <property type="entry name" value="Get1"/>
</dbReference>
<feature type="transmembrane region" description="Helical" evidence="9">
    <location>
        <begin position="164"/>
        <end position="186"/>
    </location>
</feature>
<comment type="caution">
    <text evidence="10">The sequence shown here is derived from an EMBL/GenBank/DDBJ whole genome shotgun (WGS) entry which is preliminary data.</text>
</comment>
<evidence type="ECO:0000256" key="7">
    <source>
        <dbReference type="ARBA" id="ARBA00023136"/>
    </source>
</evidence>
<name>A0AAV0BFZ0_PHAPC</name>
<reference evidence="10" key="1">
    <citation type="submission" date="2022-06" db="EMBL/GenBank/DDBJ databases">
        <authorList>
            <consortium name="SYNGENTA / RWTH Aachen University"/>
        </authorList>
    </citation>
    <scope>NUCLEOTIDE SEQUENCE</scope>
</reference>
<dbReference type="Pfam" id="PF04420">
    <property type="entry name" value="CHD5"/>
    <property type="match status" value="1"/>
</dbReference>